<evidence type="ECO:0000256" key="1">
    <source>
        <dbReference type="SAM" id="Coils"/>
    </source>
</evidence>
<dbReference type="OrthoDB" id="4448936at2759"/>
<feature type="region of interest" description="Disordered" evidence="2">
    <location>
        <begin position="270"/>
        <end position="293"/>
    </location>
</feature>
<dbReference type="GeneID" id="37194522"/>
<accession>A0A395HTU4</accession>
<dbReference type="Proteomes" id="UP000248961">
    <property type="component" value="Unassembled WGS sequence"/>
</dbReference>
<dbReference type="EMBL" id="KZ824302">
    <property type="protein sequence ID" value="RAL09634.1"/>
    <property type="molecule type" value="Genomic_DNA"/>
</dbReference>
<name>A0A395HTU4_ASPHC</name>
<sequence>MEHPTPYSHPSPPSSVADRIWDKALSDPEYASHILDSDLHDATPLPARLMRLAHLLSESHSISESDSTTIRHCLHTMETVLDPRPALSQEVALCRPRAHSRPPSPIDSPRSPHVGPTDPVVLVPELSHSQVKSLLAEVTTMRAEFDQRRKESLKIHSLLTQERQELTRRLLELDEEIHELRNDILEDSAEREAMQGTINGLEIWVDDWHKQHLISVAERPTMRGRRKNQRRWTKCAKEEPIDDDGEALFEGITAWMRGWKDVEEGFHIRQKDRKLRREQRQKEQTQKQRDHPK</sequence>
<feature type="coiled-coil region" evidence="1">
    <location>
        <begin position="156"/>
        <end position="190"/>
    </location>
</feature>
<evidence type="ECO:0000313" key="3">
    <source>
        <dbReference type="EMBL" id="RAL09634.1"/>
    </source>
</evidence>
<evidence type="ECO:0000256" key="2">
    <source>
        <dbReference type="SAM" id="MobiDB-lite"/>
    </source>
</evidence>
<keyword evidence="1" id="KW-0175">Coiled coil</keyword>
<evidence type="ECO:0000313" key="4">
    <source>
        <dbReference type="Proteomes" id="UP000248961"/>
    </source>
</evidence>
<dbReference type="STRING" id="1450537.A0A395HTU4"/>
<dbReference type="AlphaFoldDB" id="A0A395HTU4"/>
<organism evidence="3 4">
    <name type="scientific">Aspergillus homomorphus (strain CBS 101889)</name>
    <dbReference type="NCBI Taxonomy" id="1450537"/>
    <lineage>
        <taxon>Eukaryota</taxon>
        <taxon>Fungi</taxon>
        <taxon>Dikarya</taxon>
        <taxon>Ascomycota</taxon>
        <taxon>Pezizomycotina</taxon>
        <taxon>Eurotiomycetes</taxon>
        <taxon>Eurotiomycetidae</taxon>
        <taxon>Eurotiales</taxon>
        <taxon>Aspergillaceae</taxon>
        <taxon>Aspergillus</taxon>
        <taxon>Aspergillus subgen. Circumdati</taxon>
    </lineage>
</organism>
<feature type="region of interest" description="Disordered" evidence="2">
    <location>
        <begin position="96"/>
        <end position="115"/>
    </location>
</feature>
<gene>
    <name evidence="3" type="ORF">BO97DRAFT_161921</name>
</gene>
<dbReference type="VEuPathDB" id="FungiDB:BO97DRAFT_161921"/>
<proteinExistence type="predicted"/>
<keyword evidence="4" id="KW-1185">Reference proteome</keyword>
<reference evidence="3 4" key="1">
    <citation type="submission" date="2018-02" db="EMBL/GenBank/DDBJ databases">
        <title>The genomes of Aspergillus section Nigri reveals drivers in fungal speciation.</title>
        <authorList>
            <consortium name="DOE Joint Genome Institute"/>
            <person name="Vesth T.C."/>
            <person name="Nybo J."/>
            <person name="Theobald S."/>
            <person name="Brandl J."/>
            <person name="Frisvad J.C."/>
            <person name="Nielsen K.F."/>
            <person name="Lyhne E.K."/>
            <person name="Kogle M.E."/>
            <person name="Kuo A."/>
            <person name="Riley R."/>
            <person name="Clum A."/>
            <person name="Nolan M."/>
            <person name="Lipzen A."/>
            <person name="Salamov A."/>
            <person name="Henrissat B."/>
            <person name="Wiebenga A."/>
            <person name="De vries R.P."/>
            <person name="Grigoriev I.V."/>
            <person name="Mortensen U.H."/>
            <person name="Andersen M.R."/>
            <person name="Baker S.E."/>
        </authorList>
    </citation>
    <scope>NUCLEOTIDE SEQUENCE [LARGE SCALE GENOMIC DNA]</scope>
    <source>
        <strain evidence="3 4">CBS 101889</strain>
    </source>
</reference>
<dbReference type="RefSeq" id="XP_025548788.1">
    <property type="nucleotide sequence ID" value="XM_025690233.1"/>
</dbReference>
<feature type="compositionally biased region" description="Basic and acidic residues" evidence="2">
    <location>
        <begin position="278"/>
        <end position="293"/>
    </location>
</feature>
<protein>
    <submittedName>
        <fullName evidence="3">Uncharacterized protein</fullName>
    </submittedName>
</protein>